<dbReference type="KEGG" id="tbi:Tbis_3477"/>
<dbReference type="HOGENOM" id="CLU_142189_0_0_11"/>
<dbReference type="eggNOG" id="COG1846">
    <property type="taxonomic scope" value="Bacteria"/>
</dbReference>
<feature type="domain" description="Winged helix DNA-binding" evidence="1">
    <location>
        <begin position="16"/>
        <end position="94"/>
    </location>
</feature>
<dbReference type="InterPro" id="IPR027395">
    <property type="entry name" value="WH_DNA-bd_dom"/>
</dbReference>
<dbReference type="InterPro" id="IPR036390">
    <property type="entry name" value="WH_DNA-bd_sf"/>
</dbReference>
<dbReference type="AlphaFoldDB" id="D6YAB2"/>
<accession>D6YAB2</accession>
<proteinExistence type="predicted"/>
<evidence type="ECO:0000313" key="2">
    <source>
        <dbReference type="EMBL" id="ADG90165.1"/>
    </source>
</evidence>
<dbReference type="STRING" id="469371.Tbis_3477"/>
<dbReference type="EMBL" id="CP001874">
    <property type="protein sequence ID" value="ADG90165.1"/>
    <property type="molecule type" value="Genomic_DNA"/>
</dbReference>
<organism evidence="2 3">
    <name type="scientific">Thermobispora bispora (strain ATCC 19993 / DSM 43833 / CBS 139.67 / JCM 10125 / KCTC 9307 / NBRC 14880 / R51)</name>
    <dbReference type="NCBI Taxonomy" id="469371"/>
    <lineage>
        <taxon>Bacteria</taxon>
        <taxon>Bacillati</taxon>
        <taxon>Actinomycetota</taxon>
        <taxon>Actinomycetes</taxon>
        <taxon>Streptosporangiales</taxon>
        <taxon>Streptosporangiaceae</taxon>
        <taxon>Thermobispora</taxon>
    </lineage>
</organism>
<dbReference type="OrthoDB" id="4952043at2"/>
<dbReference type="Gene3D" id="1.10.10.10">
    <property type="entry name" value="Winged helix-like DNA-binding domain superfamily/Winged helix DNA-binding domain"/>
    <property type="match status" value="1"/>
</dbReference>
<evidence type="ECO:0000259" key="1">
    <source>
        <dbReference type="Pfam" id="PF13601"/>
    </source>
</evidence>
<dbReference type="RefSeq" id="WP_013133698.1">
    <property type="nucleotide sequence ID" value="NC_014165.1"/>
</dbReference>
<reference evidence="2 3" key="1">
    <citation type="submission" date="2010-01" db="EMBL/GenBank/DDBJ databases">
        <title>The complete genome of Thermobispora bispora DSM 43833.</title>
        <authorList>
            <consortium name="US DOE Joint Genome Institute (JGI-PGF)"/>
            <person name="Lucas S."/>
            <person name="Copeland A."/>
            <person name="Lapidus A."/>
            <person name="Glavina del Rio T."/>
            <person name="Dalin E."/>
            <person name="Tice H."/>
            <person name="Bruce D."/>
            <person name="Goodwin L."/>
            <person name="Pitluck S."/>
            <person name="Kyrpides N."/>
            <person name="Mavromatis K."/>
            <person name="Ivanova N."/>
            <person name="Mikhailova N."/>
            <person name="Chertkov O."/>
            <person name="Brettin T."/>
            <person name="Detter J.C."/>
            <person name="Han C."/>
            <person name="Larimer F."/>
            <person name="Land M."/>
            <person name="Hauser L."/>
            <person name="Markowitz V."/>
            <person name="Cheng J.-F."/>
            <person name="Hugenholtz P."/>
            <person name="Woyke T."/>
            <person name="Wu D."/>
            <person name="Jando M."/>
            <person name="Schneider S."/>
            <person name="Klenk H.-P."/>
            <person name="Eisen J.A."/>
        </authorList>
    </citation>
    <scope>NUCLEOTIDE SEQUENCE [LARGE SCALE GENOMIC DNA]</scope>
    <source>
        <strain evidence="3">ATCC 19993 / DSM 43833 / CBS 139.67 / JCM 10125 / KCTC 9307 / NBRC 14880 / R51</strain>
    </source>
</reference>
<dbReference type="Proteomes" id="UP000006640">
    <property type="component" value="Chromosome"/>
</dbReference>
<dbReference type="InterPro" id="IPR036388">
    <property type="entry name" value="WH-like_DNA-bd_sf"/>
</dbReference>
<dbReference type="SUPFAM" id="SSF46785">
    <property type="entry name" value="Winged helix' DNA-binding domain"/>
    <property type="match status" value="1"/>
</dbReference>
<dbReference type="Pfam" id="PF13601">
    <property type="entry name" value="HTH_34"/>
    <property type="match status" value="1"/>
</dbReference>
<protein>
    <submittedName>
        <fullName evidence="2">Transcriptional regulator, MarR/EmrR family protein</fullName>
    </submittedName>
</protein>
<gene>
    <name evidence="2" type="ordered locus">Tbis_3477</name>
</gene>
<keyword evidence="3" id="KW-1185">Reference proteome</keyword>
<sequence length="98" mass="10664">MGHPRKALDPVIHAPVRFSIVAALAAVDEADFKTLAETIELSDSALSKQLTTLKDAGYVALRKTFVGRFPRTYVALTPAGRKAWEHHLQALREIAGGL</sequence>
<evidence type="ECO:0000313" key="3">
    <source>
        <dbReference type="Proteomes" id="UP000006640"/>
    </source>
</evidence>
<name>D6YAB2_THEBD</name>
<dbReference type="PANTHER" id="PTHR37318:SF1">
    <property type="entry name" value="BSL7504 PROTEIN"/>
    <property type="match status" value="1"/>
</dbReference>
<dbReference type="PANTHER" id="PTHR37318">
    <property type="entry name" value="BSL7504 PROTEIN"/>
    <property type="match status" value="1"/>
</dbReference>